<keyword evidence="1" id="KW-0812">Transmembrane</keyword>
<name>A0A4Q5LX12_9BACT</name>
<comment type="caution">
    <text evidence="2">The sequence shown here is derived from an EMBL/GenBank/DDBJ whole genome shotgun (WGS) entry which is preliminary data.</text>
</comment>
<organism evidence="2 3">
    <name type="scientific">Emticicia agri</name>
    <dbReference type="NCBI Taxonomy" id="2492393"/>
    <lineage>
        <taxon>Bacteria</taxon>
        <taxon>Pseudomonadati</taxon>
        <taxon>Bacteroidota</taxon>
        <taxon>Cytophagia</taxon>
        <taxon>Cytophagales</taxon>
        <taxon>Leadbetterellaceae</taxon>
        <taxon>Emticicia</taxon>
    </lineage>
</organism>
<reference evidence="2 3" key="1">
    <citation type="submission" date="2019-02" db="EMBL/GenBank/DDBJ databases">
        <title>Bacterial novel species Emticicia sp. 17J42-9 isolated from soil.</title>
        <authorList>
            <person name="Jung H.-Y."/>
        </authorList>
    </citation>
    <scope>NUCLEOTIDE SEQUENCE [LARGE SCALE GENOMIC DNA]</scope>
    <source>
        <strain evidence="2 3">17J42-9</strain>
    </source>
</reference>
<dbReference type="AlphaFoldDB" id="A0A4Q5LX12"/>
<keyword evidence="1" id="KW-1133">Transmembrane helix</keyword>
<evidence type="ECO:0000313" key="2">
    <source>
        <dbReference type="EMBL" id="RYU94262.1"/>
    </source>
</evidence>
<dbReference type="EMBL" id="SEWF01000028">
    <property type="protein sequence ID" value="RYU94262.1"/>
    <property type="molecule type" value="Genomic_DNA"/>
</dbReference>
<keyword evidence="1" id="KW-0472">Membrane</keyword>
<feature type="transmembrane region" description="Helical" evidence="1">
    <location>
        <begin position="166"/>
        <end position="187"/>
    </location>
</feature>
<accession>A0A4Q5LX12</accession>
<sequence>MMSANNTVLKFFGIFFIGAFIFYAIGNYLIESQIHNLENLSAINQQKNQMLIGALLITFLHTLTNIGLVVILFSAFKDVFNIQAYAYLATTLISTILLAIGGICLVLIIPVSEWANTYNQQLLDKLLQKGQFYFYQFGMMLWCIGGLIMCNILIQTRVVPKWLSVWGFIGYVVFMAGCLFEIFGVAIGTYTSIVGGLFEITLSLVAIFKGFRSP</sequence>
<keyword evidence="3" id="KW-1185">Reference proteome</keyword>
<dbReference type="InterPro" id="IPR025495">
    <property type="entry name" value="DUF4386"/>
</dbReference>
<evidence type="ECO:0000256" key="1">
    <source>
        <dbReference type="SAM" id="Phobius"/>
    </source>
</evidence>
<feature type="transmembrane region" description="Helical" evidence="1">
    <location>
        <begin position="132"/>
        <end position="154"/>
    </location>
</feature>
<feature type="transmembrane region" description="Helical" evidence="1">
    <location>
        <begin position="193"/>
        <end position="211"/>
    </location>
</feature>
<gene>
    <name evidence="2" type="ORF">EWM59_17740</name>
</gene>
<feature type="transmembrane region" description="Helical" evidence="1">
    <location>
        <begin position="50"/>
        <end position="73"/>
    </location>
</feature>
<proteinExistence type="predicted"/>
<feature type="transmembrane region" description="Helical" evidence="1">
    <location>
        <begin position="12"/>
        <end position="30"/>
    </location>
</feature>
<dbReference type="Proteomes" id="UP000293162">
    <property type="component" value="Unassembled WGS sequence"/>
</dbReference>
<protein>
    <submittedName>
        <fullName evidence="2">DUF4386 domain-containing protein</fullName>
    </submittedName>
</protein>
<evidence type="ECO:0000313" key="3">
    <source>
        <dbReference type="Proteomes" id="UP000293162"/>
    </source>
</evidence>
<dbReference type="Pfam" id="PF14329">
    <property type="entry name" value="DUF4386"/>
    <property type="match status" value="1"/>
</dbReference>
<feature type="transmembrane region" description="Helical" evidence="1">
    <location>
        <begin position="85"/>
        <end position="112"/>
    </location>
</feature>
<dbReference type="OrthoDB" id="1161162at2"/>